<proteinExistence type="predicted"/>
<reference evidence="2" key="1">
    <citation type="submission" date="2016-11" db="UniProtKB">
        <authorList>
            <consortium name="WormBaseParasite"/>
        </authorList>
    </citation>
    <scope>IDENTIFICATION</scope>
</reference>
<organism evidence="1 2">
    <name type="scientific">Meloidogyne hapla</name>
    <name type="common">Root-knot nematode worm</name>
    <dbReference type="NCBI Taxonomy" id="6305"/>
    <lineage>
        <taxon>Eukaryota</taxon>
        <taxon>Metazoa</taxon>
        <taxon>Ecdysozoa</taxon>
        <taxon>Nematoda</taxon>
        <taxon>Chromadorea</taxon>
        <taxon>Rhabditida</taxon>
        <taxon>Tylenchina</taxon>
        <taxon>Tylenchomorpha</taxon>
        <taxon>Tylenchoidea</taxon>
        <taxon>Meloidogynidae</taxon>
        <taxon>Meloidogyninae</taxon>
        <taxon>Meloidogyne</taxon>
    </lineage>
</organism>
<sequence>QKNINEYGEFLAVKCFLDLLQFCATIKRNYKDYKQILDKYCKKDLLPKAREVLNSAGIEYKFGNFKIKINKKEKFYKKIFPIFYRKEKENLEKIENWLIEEEDFNEKEKEEKVDKNEEEKVVKKEKVIVEKNKLDTINEENDKEILEED</sequence>
<dbReference type="Proteomes" id="UP000095281">
    <property type="component" value="Unplaced"/>
</dbReference>
<evidence type="ECO:0000313" key="2">
    <source>
        <dbReference type="WBParaSite" id="MhA1_Contig393.frz3.gene1"/>
    </source>
</evidence>
<keyword evidence="1" id="KW-1185">Reference proteome</keyword>
<accession>A0A1I8BPR0</accession>
<dbReference type="WBParaSite" id="MhA1_Contig393.frz3.gene1">
    <property type="protein sequence ID" value="MhA1_Contig393.frz3.gene1"/>
    <property type="gene ID" value="MhA1_Contig393.frz3.gene1"/>
</dbReference>
<name>A0A1I8BPR0_MELHA</name>
<dbReference type="AlphaFoldDB" id="A0A1I8BPR0"/>
<evidence type="ECO:0000313" key="1">
    <source>
        <dbReference type="Proteomes" id="UP000095281"/>
    </source>
</evidence>
<protein>
    <submittedName>
        <fullName evidence="2">Uncharacterized protein</fullName>
    </submittedName>
</protein>